<dbReference type="PROSITE" id="PS50122">
    <property type="entry name" value="CHEB"/>
    <property type="match status" value="1"/>
</dbReference>
<protein>
    <recommendedName>
        <fullName evidence="2">protein-glutamate methylesterase</fullName>
        <ecNumber evidence="2">3.1.1.61</ecNumber>
    </recommendedName>
</protein>
<feature type="active site" evidence="4">
    <location>
        <position position="163"/>
    </location>
</feature>
<organism evidence="8 11">
    <name type="scientific">Halopseudomonas bauzanensis</name>
    <dbReference type="NCBI Taxonomy" id="653930"/>
    <lineage>
        <taxon>Bacteria</taxon>
        <taxon>Pseudomonadati</taxon>
        <taxon>Pseudomonadota</taxon>
        <taxon>Gammaproteobacteria</taxon>
        <taxon>Pseudomonadales</taxon>
        <taxon>Pseudomonadaceae</taxon>
        <taxon>Halopseudomonas</taxon>
    </lineage>
</organism>
<dbReference type="RefSeq" id="WP_036992023.1">
    <property type="nucleotide sequence ID" value="NZ_FOGN01000002.1"/>
</dbReference>
<dbReference type="Proteomes" id="UP000186904">
    <property type="component" value="Unassembled WGS sequence"/>
</dbReference>
<evidence type="ECO:0000256" key="1">
    <source>
        <dbReference type="ARBA" id="ARBA00022801"/>
    </source>
</evidence>
<dbReference type="STRING" id="653930.SAMN05216589_1794"/>
<accession>A0A031MBE3</accession>
<evidence type="ECO:0000313" key="7">
    <source>
        <dbReference type="EMBL" id="SFL90196.1"/>
    </source>
</evidence>
<keyword evidence="9" id="KW-1185">Reference proteome</keyword>
<comment type="catalytic activity">
    <reaction evidence="3">
        <text>[protein]-L-glutamate 5-O-methyl ester + H2O = L-glutamyl-[protein] + methanol + H(+)</text>
        <dbReference type="Rhea" id="RHEA:23236"/>
        <dbReference type="Rhea" id="RHEA-COMP:10208"/>
        <dbReference type="Rhea" id="RHEA-COMP:10311"/>
        <dbReference type="ChEBI" id="CHEBI:15377"/>
        <dbReference type="ChEBI" id="CHEBI:15378"/>
        <dbReference type="ChEBI" id="CHEBI:17790"/>
        <dbReference type="ChEBI" id="CHEBI:29973"/>
        <dbReference type="ChEBI" id="CHEBI:82795"/>
        <dbReference type="EC" id="3.1.1.61"/>
    </reaction>
</comment>
<dbReference type="EMBL" id="FOUA01000002">
    <property type="protein sequence ID" value="SFL90196.1"/>
    <property type="molecule type" value="Genomic_DNA"/>
</dbReference>
<dbReference type="InterPro" id="IPR000673">
    <property type="entry name" value="Sig_transdc_resp-reg_Me-estase"/>
</dbReference>
<feature type="active site" evidence="4">
    <location>
        <position position="136"/>
    </location>
</feature>
<dbReference type="EMBL" id="FOGN01000002">
    <property type="protein sequence ID" value="SER91687.1"/>
    <property type="molecule type" value="Genomic_DNA"/>
</dbReference>
<gene>
    <name evidence="8" type="ORF">FA869_00395</name>
    <name evidence="7" type="ORF">SAMN04487855_1519</name>
    <name evidence="6" type="ORF">SAMN05216589_1794</name>
</gene>
<evidence type="ECO:0000256" key="3">
    <source>
        <dbReference type="ARBA" id="ARBA00048267"/>
    </source>
</evidence>
<dbReference type="EMBL" id="SWAV01000001">
    <property type="protein sequence ID" value="TKA92688.1"/>
    <property type="molecule type" value="Genomic_DNA"/>
</dbReference>
<dbReference type="Proteomes" id="UP000305198">
    <property type="component" value="Unassembled WGS sequence"/>
</dbReference>
<dbReference type="PANTHER" id="PTHR42872:SF6">
    <property type="entry name" value="PROTEIN-GLUTAMATE METHYLESTERASE_PROTEIN-GLUTAMINE GLUTAMINASE"/>
    <property type="match status" value="1"/>
</dbReference>
<evidence type="ECO:0000313" key="10">
    <source>
        <dbReference type="Proteomes" id="UP000186904"/>
    </source>
</evidence>
<dbReference type="GO" id="GO:0006935">
    <property type="term" value="P:chemotaxis"/>
    <property type="evidence" value="ECO:0007669"/>
    <property type="project" value="UniProtKB-UniRule"/>
</dbReference>
<evidence type="ECO:0000256" key="2">
    <source>
        <dbReference type="ARBA" id="ARBA00039140"/>
    </source>
</evidence>
<keyword evidence="4" id="KW-0145">Chemotaxis</keyword>
<dbReference type="GO" id="GO:0008984">
    <property type="term" value="F:protein-glutamate methylesterase activity"/>
    <property type="evidence" value="ECO:0007669"/>
    <property type="project" value="UniProtKB-EC"/>
</dbReference>
<evidence type="ECO:0000313" key="6">
    <source>
        <dbReference type="EMBL" id="SER91687.1"/>
    </source>
</evidence>
<evidence type="ECO:0000313" key="9">
    <source>
        <dbReference type="Proteomes" id="UP000186599"/>
    </source>
</evidence>
<keyword evidence="1 4" id="KW-0378">Hydrolase</keyword>
<dbReference type="OrthoDB" id="9793421at2"/>
<reference evidence="8 11" key="2">
    <citation type="submission" date="2019-04" db="EMBL/GenBank/DDBJ databases">
        <title>Crypto-aerobic microbial life in anoxic (sulfidic) marine sediments.</title>
        <authorList>
            <person name="Bhattacharya S."/>
            <person name="Roy C."/>
            <person name="Mondal N."/>
            <person name="Sarkar J."/>
            <person name="Mandal S."/>
            <person name="Rameez M.J."/>
            <person name="Ghosh W."/>
        </authorList>
    </citation>
    <scope>NUCLEOTIDE SEQUENCE [LARGE SCALE GENOMIC DNA]</scope>
    <source>
        <strain evidence="8 11">SBBB</strain>
    </source>
</reference>
<sequence>MTDAQAPTIALLVSSERGRRTLGQAVQGFGYQLVFDTAPERVQLSELTEVVADLWLLDMPDESALADWLLESSPVPVLLGSGEIPPPEHEDHVRWQRRLLQKLSALLGDAPQAPPVRLVPTPLPVSRRCVWLLGASLGGPAAVKQFLDVLPAQAPVAFVYAQHIDAGFESQLPHILGRQNAWRIRNCTEGSQLQHGEVLVAPIGRMLHFGAEGQVQLQEQPWPGAYQPAIETLLDELARTFAPHCGAIIFSGMGEDGVAACGRLRRQGMEVWTQSAASAACSTMPQAVRTAGYSSRDGSPDELAAALQQWLEQERAADA</sequence>
<dbReference type="InterPro" id="IPR035909">
    <property type="entry name" value="CheB_C"/>
</dbReference>
<dbReference type="Gene3D" id="3.40.50.180">
    <property type="entry name" value="Methylesterase CheB, C-terminal domain"/>
    <property type="match status" value="1"/>
</dbReference>
<feature type="domain" description="CheB-type methylesterase" evidence="5">
    <location>
        <begin position="124"/>
        <end position="314"/>
    </location>
</feature>
<evidence type="ECO:0000256" key="4">
    <source>
        <dbReference type="PROSITE-ProRule" id="PRU00050"/>
    </source>
</evidence>
<dbReference type="GO" id="GO:0000156">
    <property type="term" value="F:phosphorelay response regulator activity"/>
    <property type="evidence" value="ECO:0007669"/>
    <property type="project" value="InterPro"/>
</dbReference>
<feature type="active site" evidence="4">
    <location>
        <position position="256"/>
    </location>
</feature>
<dbReference type="SUPFAM" id="SSF52738">
    <property type="entry name" value="Methylesterase CheB, C-terminal domain"/>
    <property type="match status" value="1"/>
</dbReference>
<dbReference type="PANTHER" id="PTHR42872">
    <property type="entry name" value="PROTEIN-GLUTAMATE METHYLESTERASE/PROTEIN-GLUTAMINE GLUTAMINASE"/>
    <property type="match status" value="1"/>
</dbReference>
<name>A0A031MBE3_9GAMM</name>
<proteinExistence type="predicted"/>
<dbReference type="Proteomes" id="UP000186599">
    <property type="component" value="Unassembled WGS sequence"/>
</dbReference>
<reference evidence="9 10" key="1">
    <citation type="submission" date="2016-10" db="EMBL/GenBank/DDBJ databases">
        <authorList>
            <person name="de Groot N.N."/>
        </authorList>
    </citation>
    <scope>NUCLEOTIDE SEQUENCE [LARGE SCALE GENOMIC DNA]</scope>
    <source>
        <strain evidence="7 9">CGMCC 1.9095</strain>
        <strain evidence="6 10">DSM 22558</strain>
    </source>
</reference>
<dbReference type="GO" id="GO:0005737">
    <property type="term" value="C:cytoplasm"/>
    <property type="evidence" value="ECO:0007669"/>
    <property type="project" value="InterPro"/>
</dbReference>
<evidence type="ECO:0000313" key="8">
    <source>
        <dbReference type="EMBL" id="TKA92688.1"/>
    </source>
</evidence>
<dbReference type="Pfam" id="PF01339">
    <property type="entry name" value="CheB_methylest"/>
    <property type="match status" value="1"/>
</dbReference>
<evidence type="ECO:0000313" key="11">
    <source>
        <dbReference type="Proteomes" id="UP000305198"/>
    </source>
</evidence>
<dbReference type="EC" id="3.1.1.61" evidence="2"/>
<evidence type="ECO:0000259" key="5">
    <source>
        <dbReference type="PROSITE" id="PS50122"/>
    </source>
</evidence>
<dbReference type="AlphaFoldDB" id="A0A031MBE3"/>